<dbReference type="AlphaFoldDB" id="A0A8S1E6U5"/>
<evidence type="ECO:0000313" key="3">
    <source>
        <dbReference type="Proteomes" id="UP000494165"/>
    </source>
</evidence>
<protein>
    <submittedName>
        <fullName evidence="2">Uncharacterized protein</fullName>
    </submittedName>
</protein>
<dbReference type="Proteomes" id="UP000494165">
    <property type="component" value="Unassembled WGS sequence"/>
</dbReference>
<feature type="non-terminal residue" evidence="2">
    <location>
        <position position="87"/>
    </location>
</feature>
<dbReference type="EMBL" id="CADEPI010000670">
    <property type="protein sequence ID" value="CAB3388005.1"/>
    <property type="molecule type" value="Genomic_DNA"/>
</dbReference>
<sequence>MASDFGAPPPPSRAAAKLEVTSFEGPVSGGGGLPLEHLQHHHLLPLQALQHPQLHHPLDDSATLQTLTPMSTPGQMPVNDVYVQAHE</sequence>
<comment type="caution">
    <text evidence="2">The sequence shown here is derived from an EMBL/GenBank/DDBJ whole genome shotgun (WGS) entry which is preliminary data.</text>
</comment>
<evidence type="ECO:0000313" key="2">
    <source>
        <dbReference type="EMBL" id="CAB3388005.1"/>
    </source>
</evidence>
<organism evidence="2 3">
    <name type="scientific">Cloeon dipterum</name>
    <dbReference type="NCBI Taxonomy" id="197152"/>
    <lineage>
        <taxon>Eukaryota</taxon>
        <taxon>Metazoa</taxon>
        <taxon>Ecdysozoa</taxon>
        <taxon>Arthropoda</taxon>
        <taxon>Hexapoda</taxon>
        <taxon>Insecta</taxon>
        <taxon>Pterygota</taxon>
        <taxon>Palaeoptera</taxon>
        <taxon>Ephemeroptera</taxon>
        <taxon>Pisciforma</taxon>
        <taxon>Baetidae</taxon>
        <taxon>Cloeon</taxon>
    </lineage>
</organism>
<feature type="compositionally biased region" description="Polar residues" evidence="1">
    <location>
        <begin position="62"/>
        <end position="74"/>
    </location>
</feature>
<evidence type="ECO:0000256" key="1">
    <source>
        <dbReference type="SAM" id="MobiDB-lite"/>
    </source>
</evidence>
<gene>
    <name evidence="2" type="ORF">CLODIP_2_CD08581</name>
</gene>
<accession>A0A8S1E6U5</accession>
<keyword evidence="3" id="KW-1185">Reference proteome</keyword>
<reference evidence="2 3" key="1">
    <citation type="submission" date="2020-04" db="EMBL/GenBank/DDBJ databases">
        <authorList>
            <person name="Alioto T."/>
            <person name="Alioto T."/>
            <person name="Gomez Garrido J."/>
        </authorList>
    </citation>
    <scope>NUCLEOTIDE SEQUENCE [LARGE SCALE GENOMIC DNA]</scope>
</reference>
<proteinExistence type="predicted"/>
<feature type="region of interest" description="Disordered" evidence="1">
    <location>
        <begin position="55"/>
        <end position="79"/>
    </location>
</feature>
<name>A0A8S1E6U5_9INSE</name>